<gene>
    <name evidence="1" type="ORF">ET524_01310</name>
</gene>
<dbReference type="PANTHER" id="PTHR12526">
    <property type="entry name" value="GLYCOSYLTRANSFERASE"/>
    <property type="match status" value="1"/>
</dbReference>
<dbReference type="Pfam" id="PF13692">
    <property type="entry name" value="Glyco_trans_1_4"/>
    <property type="match status" value="1"/>
</dbReference>
<sequence length="415" mass="46083">MGVKLGDETRGYTRFRFLSELLVSQGFDVDLITSSFQHWEKAQRDTTKACYQGLPYNIVFIDEPGYTRNLDLQRIHSHHIASKNMREHFERTRGRYSLIYAEIPPNDVARTCAECAHEQGIPFVADINDLWPEAMRMVVDVPVLSDIAFYPFARDARRVYQLLSGAVGTSDEYAARPARDRTAPYPKVTVYVGNNLEAFDEGAREHLGDVVKPEGELWAIYAGTLGASYDVATLIRAAALLEKRRCTHAAARAADGNANKHRPFPPVKVKILGDGPDREKLEALAREENAPVEFLGYQDYASMAAWLRASDITVNSLVKSAAQSIVTKIGDYLAAGKPMINTGSSPEFRAKVTADGFGLNVEAESPEALANTLEELARNASLRKIMGARGRAVAEREFDQRTSYLAIVNLLRNLL</sequence>
<dbReference type="AlphaFoldDB" id="A0A4Q2K0V6"/>
<dbReference type="SUPFAM" id="SSF53756">
    <property type="entry name" value="UDP-Glycosyltransferase/glycogen phosphorylase"/>
    <property type="match status" value="1"/>
</dbReference>
<dbReference type="Gene3D" id="3.40.50.2000">
    <property type="entry name" value="Glycogen Phosphorylase B"/>
    <property type="match status" value="1"/>
</dbReference>
<accession>A0A4Q2K0V6</accession>
<dbReference type="CDD" id="cd03794">
    <property type="entry name" value="GT4_WbuB-like"/>
    <property type="match status" value="1"/>
</dbReference>
<keyword evidence="2" id="KW-1185">Reference proteome</keyword>
<keyword evidence="1" id="KW-0808">Transferase</keyword>
<dbReference type="EMBL" id="SDPW01000001">
    <property type="protein sequence ID" value="RXZ55049.1"/>
    <property type="molecule type" value="Genomic_DNA"/>
</dbReference>
<dbReference type="GO" id="GO:0016740">
    <property type="term" value="F:transferase activity"/>
    <property type="evidence" value="ECO:0007669"/>
    <property type="project" value="UniProtKB-KW"/>
</dbReference>
<evidence type="ECO:0000313" key="1">
    <source>
        <dbReference type="EMBL" id="RXZ55049.1"/>
    </source>
</evidence>
<protein>
    <submittedName>
        <fullName evidence="1">Glycosyltransferase WbuB</fullName>
    </submittedName>
</protein>
<proteinExistence type="predicted"/>
<dbReference type="OrthoDB" id="3180470at2"/>
<organism evidence="1 2">
    <name type="scientific">Senegalimassilia faecalis</name>
    <dbReference type="NCBI Taxonomy" id="2509433"/>
    <lineage>
        <taxon>Bacteria</taxon>
        <taxon>Bacillati</taxon>
        <taxon>Actinomycetota</taxon>
        <taxon>Coriobacteriia</taxon>
        <taxon>Coriobacteriales</taxon>
        <taxon>Coriobacteriaceae</taxon>
        <taxon>Senegalimassilia</taxon>
    </lineage>
</organism>
<evidence type="ECO:0000313" key="2">
    <source>
        <dbReference type="Proteomes" id="UP000293345"/>
    </source>
</evidence>
<dbReference type="Proteomes" id="UP000293345">
    <property type="component" value="Unassembled WGS sequence"/>
</dbReference>
<reference evidence="1 2" key="1">
    <citation type="submission" date="2019-01" db="EMBL/GenBank/DDBJ databases">
        <title>Senegalimassilia sp. nov. KGMB04484 isolated human feces.</title>
        <authorList>
            <person name="Han K.-I."/>
            <person name="Kim J.-S."/>
            <person name="Lee K.C."/>
            <person name="Suh M.K."/>
            <person name="Eom M.K."/>
            <person name="Lee J.H."/>
            <person name="Park S.-H."/>
            <person name="Kang S.W."/>
            <person name="Park J.-E."/>
            <person name="Oh B.S."/>
            <person name="Yu S.Y."/>
            <person name="Choi S.-H."/>
            <person name="Lee D.H."/>
            <person name="Yoon H."/>
            <person name="Kim B.-Y."/>
            <person name="Lee J.H."/>
            <person name="Lee J.-S."/>
        </authorList>
    </citation>
    <scope>NUCLEOTIDE SEQUENCE [LARGE SCALE GENOMIC DNA]</scope>
    <source>
        <strain evidence="1 2">KGMB04484</strain>
    </source>
</reference>
<name>A0A4Q2K0V6_9ACTN</name>
<comment type="caution">
    <text evidence="1">The sequence shown here is derived from an EMBL/GenBank/DDBJ whole genome shotgun (WGS) entry which is preliminary data.</text>
</comment>